<dbReference type="STRING" id="29529.SAMN04488122_2900"/>
<keyword evidence="3" id="KW-1185">Reference proteome</keyword>
<dbReference type="InterPro" id="IPR005151">
    <property type="entry name" value="Tail-specific_protease"/>
</dbReference>
<dbReference type="Gene3D" id="2.30.42.10">
    <property type="match status" value="1"/>
</dbReference>
<protein>
    <submittedName>
        <fullName evidence="2">Peptidase family S41</fullName>
    </submittedName>
</protein>
<evidence type="ECO:0000259" key="1">
    <source>
        <dbReference type="SMART" id="SM00245"/>
    </source>
</evidence>
<reference evidence="3" key="1">
    <citation type="submission" date="2016-10" db="EMBL/GenBank/DDBJ databases">
        <authorList>
            <person name="Varghese N."/>
            <person name="Submissions S."/>
        </authorList>
    </citation>
    <scope>NUCLEOTIDE SEQUENCE [LARGE SCALE GENOMIC DNA]</scope>
    <source>
        <strain evidence="3">DSM 3695</strain>
    </source>
</reference>
<dbReference type="SMART" id="SM00245">
    <property type="entry name" value="TSPc"/>
    <property type="match status" value="1"/>
</dbReference>
<dbReference type="GO" id="GO:0008236">
    <property type="term" value="F:serine-type peptidase activity"/>
    <property type="evidence" value="ECO:0007669"/>
    <property type="project" value="InterPro"/>
</dbReference>
<dbReference type="Proteomes" id="UP000199310">
    <property type="component" value="Unassembled WGS sequence"/>
</dbReference>
<evidence type="ECO:0000313" key="3">
    <source>
        <dbReference type="Proteomes" id="UP000199310"/>
    </source>
</evidence>
<dbReference type="EMBL" id="FOJG01000001">
    <property type="protein sequence ID" value="SEW40904.1"/>
    <property type="molecule type" value="Genomic_DNA"/>
</dbReference>
<evidence type="ECO:0000313" key="2">
    <source>
        <dbReference type="EMBL" id="SEW40904.1"/>
    </source>
</evidence>
<feature type="domain" description="Tail specific protease" evidence="1">
    <location>
        <begin position="516"/>
        <end position="725"/>
    </location>
</feature>
<sequence>MSYIHGLCVVLFLTLTGTLSAQYKWQPLTQNSSVTTIADGTLQLQLQKSDAPAVVILSNTFPALKGQHSLAVTFKIKLSGFKGRFSAESYPKDADSSTIYLGMLRYAGQSLPTKNEVWETRTITFASDATFNYRSYLLMGCKSVTYNIAFQGTGSVFLKDITLLVDGKPANFTDTLPVYPADKDHAFDHGSGFSSLPIADSLVLDHLTTLGKIWGFLKFYYPVVNTGNYQWDYELFRILPSVISAKNTVAANQVFLNWVQSYGPVPRTTPFLIDSTDVKQFPDLDWIRPELLGDSLALALRHIVYIKRPRSNYYITYNAALPDTTLLLYAHERSYPQMTYPNVPDAGFRYLTALRFWNQVQYFHAYRTLIPGYWGEELKTLIKRFVEAEDLSNLYAAHLQSYASLKTSHATLNVMDNPYLLQVYFAIFGSKHAPFRVRIIDQQAVVEKVFTLNKQLPDLQPGDIIEQINDMPFADYYSYFRSYIPASNTAATNRGIAEMLTGTNDNHINYRVNRNGHIFTVAITDFFEGEAGLEEYMNHLSRQEGLPGDYVSLKNNIVYINVANMSSQRDIFKKYAKNILGAKGVIIDLRGYSFDDALYDDTYFYPHRVPYWRQSHPDLTMPGLFRMNAGDSCGKENPDYYKGKLVVLVNERTQSKTESYAISLQQAPDVTVIGSTTAGADGCSLPPVSLPGNMQVFMEFSGIYYLPDGARTVQQTGIVPDIYIAPTIEGIKAGKDEQLEKAIEFLHNAPVKRPRT</sequence>
<organism evidence="2 3">
    <name type="scientific">Chitinophaga arvensicola</name>
    <dbReference type="NCBI Taxonomy" id="29529"/>
    <lineage>
        <taxon>Bacteria</taxon>
        <taxon>Pseudomonadati</taxon>
        <taxon>Bacteroidota</taxon>
        <taxon>Chitinophagia</taxon>
        <taxon>Chitinophagales</taxon>
        <taxon>Chitinophagaceae</taxon>
        <taxon>Chitinophaga</taxon>
    </lineage>
</organism>
<dbReference type="Gene3D" id="3.90.226.10">
    <property type="entry name" value="2-enoyl-CoA Hydratase, Chain A, domain 1"/>
    <property type="match status" value="1"/>
</dbReference>
<dbReference type="SUPFAM" id="SSF52096">
    <property type="entry name" value="ClpP/crotonase"/>
    <property type="match status" value="1"/>
</dbReference>
<dbReference type="AlphaFoldDB" id="A0A1I0RJI0"/>
<accession>A0A1I0RJI0</accession>
<gene>
    <name evidence="2" type="ORF">SAMN04488122_2900</name>
</gene>
<dbReference type="GO" id="GO:0006508">
    <property type="term" value="P:proteolysis"/>
    <property type="evidence" value="ECO:0007669"/>
    <property type="project" value="InterPro"/>
</dbReference>
<name>A0A1I0RJI0_9BACT</name>
<dbReference type="Pfam" id="PF03572">
    <property type="entry name" value="Peptidase_S41"/>
    <property type="match status" value="1"/>
</dbReference>
<dbReference type="InterPro" id="IPR029045">
    <property type="entry name" value="ClpP/crotonase-like_dom_sf"/>
</dbReference>
<dbReference type="InterPro" id="IPR036034">
    <property type="entry name" value="PDZ_sf"/>
</dbReference>
<dbReference type="RefSeq" id="WP_177192169.1">
    <property type="nucleotide sequence ID" value="NZ_FOJG01000001.1"/>
</dbReference>
<proteinExistence type="predicted"/>